<dbReference type="PANTHER" id="PTHR42850:SF2">
    <property type="entry name" value="BLL5683 PROTEIN"/>
    <property type="match status" value="1"/>
</dbReference>
<dbReference type="Pfam" id="PF12850">
    <property type="entry name" value="Metallophos_2"/>
    <property type="match status" value="1"/>
</dbReference>
<dbReference type="GO" id="GO:0016791">
    <property type="term" value="F:phosphatase activity"/>
    <property type="evidence" value="ECO:0007669"/>
    <property type="project" value="TreeGrafter"/>
</dbReference>
<organism evidence="4 5">
    <name type="scientific">Anabaena cylindrica (strain ATCC 27899 / PCC 7122)</name>
    <dbReference type="NCBI Taxonomy" id="272123"/>
    <lineage>
        <taxon>Bacteria</taxon>
        <taxon>Bacillati</taxon>
        <taxon>Cyanobacteriota</taxon>
        <taxon>Cyanophyceae</taxon>
        <taxon>Nostocales</taxon>
        <taxon>Nostocaceae</taxon>
        <taxon>Anabaena</taxon>
    </lineage>
</organism>
<dbReference type="PANTHER" id="PTHR42850">
    <property type="entry name" value="METALLOPHOSPHOESTERASE"/>
    <property type="match status" value="1"/>
</dbReference>
<protein>
    <recommendedName>
        <fullName evidence="2">Phosphoesterase</fullName>
        <ecNumber evidence="2">3.1.4.-</ecNumber>
    </recommendedName>
</protein>
<dbReference type="STRING" id="272123.Anacy_1442"/>
<sequence length="239" mass="27317">MKIAIISDIHSNKYALEAVLEDISANNINEVIILGDVFGYYPWASETYRLLLSKNNISAIKGNHDEIVLEAYANNLNKHLDYYLIARQNREDLLINEPSALEWLSHLKSSNTLTIDNHKITLCHGTPGNNLNGRYYPDNDMVYDWFPKHNEILLLGHTHYPLIRKIQNGGIIFNPGSVGQPRDGNIASSWGIWNLSNNLWELKRTVYDTKFAIEALIKLNWNKRAILALNKNYSGQLKS</sequence>
<dbReference type="InterPro" id="IPR024654">
    <property type="entry name" value="Calcineurin-like_PHP_lpxH"/>
</dbReference>
<dbReference type="InterPro" id="IPR000979">
    <property type="entry name" value="Phosphodiesterase_MJ0936/Vps29"/>
</dbReference>
<name>K9ZCP4_ANACC</name>
<keyword evidence="2" id="KW-0479">Metal-binding</keyword>
<proteinExistence type="inferred from homology"/>
<accession>K9ZCP4</accession>
<dbReference type="eggNOG" id="COG0639">
    <property type="taxonomic scope" value="Bacteria"/>
</dbReference>
<gene>
    <name evidence="4" type="ordered locus">Anacy_1442</name>
</gene>
<feature type="domain" description="Calcineurin-like phosphoesterase" evidence="3">
    <location>
        <begin position="1"/>
        <end position="187"/>
    </location>
</feature>
<dbReference type="InterPro" id="IPR011152">
    <property type="entry name" value="Pesterase_MJ0912"/>
</dbReference>
<dbReference type="RefSeq" id="WP_015213601.1">
    <property type="nucleotide sequence ID" value="NC_019771.1"/>
</dbReference>
<reference evidence="5" key="1">
    <citation type="journal article" date="2013" name="Proc. Natl. Acad. Sci. U.S.A.">
        <title>Improving the coverage of the cyanobacterial phylum using diversity-driven genome sequencing.</title>
        <authorList>
            <person name="Shih P.M."/>
            <person name="Wu D."/>
            <person name="Latifi A."/>
            <person name="Axen S.D."/>
            <person name="Fewer D.P."/>
            <person name="Talla E."/>
            <person name="Calteau A."/>
            <person name="Cai F."/>
            <person name="Tandeau de Marsac N."/>
            <person name="Rippka R."/>
            <person name="Herdman M."/>
            <person name="Sivonen K."/>
            <person name="Coursin T."/>
            <person name="Laurent T."/>
            <person name="Goodwin L."/>
            <person name="Nolan M."/>
            <person name="Davenport K.W."/>
            <person name="Han C.S."/>
            <person name="Rubin E.M."/>
            <person name="Eisen J.A."/>
            <person name="Woyke T."/>
            <person name="Gugger M."/>
            <person name="Kerfeld C.A."/>
        </authorList>
    </citation>
    <scope>NUCLEOTIDE SEQUENCE [LARGE SCALE GENOMIC DNA]</scope>
    <source>
        <strain evidence="5">ATCC 27899 / PCC 7122</strain>
    </source>
</reference>
<dbReference type="GO" id="GO:0046872">
    <property type="term" value="F:metal ion binding"/>
    <property type="evidence" value="ECO:0007669"/>
    <property type="project" value="UniProtKB-KW"/>
</dbReference>
<dbReference type="KEGG" id="acy:Anacy_1442"/>
<comment type="similarity">
    <text evidence="1 2">Belongs to the metallophosphoesterase superfamily. YfcE family.</text>
</comment>
<evidence type="ECO:0000313" key="5">
    <source>
        <dbReference type="Proteomes" id="UP000010474"/>
    </source>
</evidence>
<dbReference type="Proteomes" id="UP000010474">
    <property type="component" value="Chromosome"/>
</dbReference>
<dbReference type="EC" id="3.1.4.-" evidence="2"/>
<dbReference type="InterPro" id="IPR029052">
    <property type="entry name" value="Metallo-depent_PP-like"/>
</dbReference>
<dbReference type="HOGENOM" id="CLU_074761_1_1_3"/>
<dbReference type="InterPro" id="IPR050126">
    <property type="entry name" value="Ap4A_hydrolase"/>
</dbReference>
<dbReference type="EMBL" id="CP003659">
    <property type="protein sequence ID" value="AFZ56951.1"/>
    <property type="molecule type" value="Genomic_DNA"/>
</dbReference>
<dbReference type="PATRIC" id="fig|272123.3.peg.1574"/>
<dbReference type="PIRSF" id="PIRSF000883">
    <property type="entry name" value="Pesterase_MJ0912"/>
    <property type="match status" value="1"/>
</dbReference>
<dbReference type="NCBIfam" id="TIGR00040">
    <property type="entry name" value="yfcE"/>
    <property type="match status" value="1"/>
</dbReference>
<dbReference type="AlphaFoldDB" id="K9ZCP4"/>
<evidence type="ECO:0000256" key="1">
    <source>
        <dbReference type="ARBA" id="ARBA00008950"/>
    </source>
</evidence>
<dbReference type="SUPFAM" id="SSF56300">
    <property type="entry name" value="Metallo-dependent phosphatases"/>
    <property type="match status" value="1"/>
</dbReference>
<evidence type="ECO:0000259" key="3">
    <source>
        <dbReference type="Pfam" id="PF12850"/>
    </source>
</evidence>
<dbReference type="OrthoDB" id="9800565at2"/>
<evidence type="ECO:0000256" key="2">
    <source>
        <dbReference type="RuleBase" id="RU362039"/>
    </source>
</evidence>
<evidence type="ECO:0000313" key="4">
    <source>
        <dbReference type="EMBL" id="AFZ56951.1"/>
    </source>
</evidence>
<comment type="cofactor">
    <cofactor evidence="2">
        <name>a divalent metal cation</name>
        <dbReference type="ChEBI" id="CHEBI:60240"/>
    </cofactor>
</comment>
<dbReference type="Gene3D" id="3.60.21.10">
    <property type="match status" value="1"/>
</dbReference>
<keyword evidence="5" id="KW-1185">Reference proteome</keyword>
<dbReference type="GO" id="GO:0005737">
    <property type="term" value="C:cytoplasm"/>
    <property type="evidence" value="ECO:0007669"/>
    <property type="project" value="TreeGrafter"/>
</dbReference>